<dbReference type="PANTHER" id="PTHR32322">
    <property type="entry name" value="INNER MEMBRANE TRANSPORTER"/>
    <property type="match status" value="1"/>
</dbReference>
<feature type="domain" description="EamA" evidence="6">
    <location>
        <begin position="150"/>
        <end position="281"/>
    </location>
</feature>
<keyword evidence="3 5" id="KW-1133">Transmembrane helix</keyword>
<feature type="transmembrane region" description="Helical" evidence="5">
    <location>
        <begin position="66"/>
        <end position="85"/>
    </location>
</feature>
<dbReference type="GO" id="GO:0016020">
    <property type="term" value="C:membrane"/>
    <property type="evidence" value="ECO:0007669"/>
    <property type="project" value="UniProtKB-SubCell"/>
</dbReference>
<evidence type="ECO:0000256" key="2">
    <source>
        <dbReference type="ARBA" id="ARBA00022692"/>
    </source>
</evidence>
<feature type="transmembrane region" description="Helical" evidence="5">
    <location>
        <begin position="265"/>
        <end position="285"/>
    </location>
</feature>
<dbReference type="AlphaFoldDB" id="A9IHD1"/>
<name>A9IHD1_BORPD</name>
<dbReference type="Proteomes" id="UP000001225">
    <property type="component" value="Chromosome"/>
</dbReference>
<dbReference type="Gene3D" id="1.10.3730.20">
    <property type="match status" value="1"/>
</dbReference>
<dbReference type="Pfam" id="PF00892">
    <property type="entry name" value="EamA"/>
    <property type="match status" value="2"/>
</dbReference>
<sequence length="298" mass="31321">MRRRDLLDLLLLAAVWGGSFLFMRIAVPEFGPGPLMELRVGLAALTLLPLALLRGRLPLIARRWKAILVVGALNSAVPFLLYAYAAQSLGAGFMSVANAVTPVWGAVIGWLWLKDRLPWGRALGLAIALLGIVVLVWDKLDFGAGGHGPAVLAAVSAPLFYGIAANWAKRFLGDVDALSNATGSMIAAALVLAPLAIATWPAQPVSWHAWGATIALALVCTGTAYIMFFRLIASVGPTGAVSVTFLVPVFGVLWGVWFLDEVLTSQILAGAAVILVGTALALGLVRWPRRQVSGSAGA</sequence>
<dbReference type="InterPro" id="IPR000620">
    <property type="entry name" value="EamA_dom"/>
</dbReference>
<protein>
    <submittedName>
        <fullName evidence="7">Membrane protein</fullName>
    </submittedName>
</protein>
<feature type="domain" description="EamA" evidence="6">
    <location>
        <begin position="9"/>
        <end position="136"/>
    </location>
</feature>
<dbReference type="InterPro" id="IPR037185">
    <property type="entry name" value="EmrE-like"/>
</dbReference>
<dbReference type="InterPro" id="IPR050638">
    <property type="entry name" value="AA-Vitamin_Transporters"/>
</dbReference>
<dbReference type="STRING" id="94624.Bpet4840"/>
<dbReference type="eggNOG" id="COG0697">
    <property type="taxonomic scope" value="Bacteria"/>
</dbReference>
<feature type="transmembrane region" description="Helical" evidence="5">
    <location>
        <begin position="207"/>
        <end position="228"/>
    </location>
</feature>
<gene>
    <name evidence="7" type="ordered locus">Bpet4840</name>
</gene>
<feature type="transmembrane region" description="Helical" evidence="5">
    <location>
        <begin position="240"/>
        <end position="259"/>
    </location>
</feature>
<organism evidence="7 8">
    <name type="scientific">Bordetella petrii (strain ATCC BAA-461 / DSM 12804 / CCUG 43448 / CIP 107267 / Se-1111R)</name>
    <dbReference type="NCBI Taxonomy" id="340100"/>
    <lineage>
        <taxon>Bacteria</taxon>
        <taxon>Pseudomonadati</taxon>
        <taxon>Pseudomonadota</taxon>
        <taxon>Betaproteobacteria</taxon>
        <taxon>Burkholderiales</taxon>
        <taxon>Alcaligenaceae</taxon>
        <taxon>Bordetella</taxon>
    </lineage>
</organism>
<keyword evidence="2 5" id="KW-0812">Transmembrane</keyword>
<comment type="subcellular location">
    <subcellularLocation>
        <location evidence="1">Membrane</location>
        <topology evidence="1">Multi-pass membrane protein</topology>
    </subcellularLocation>
</comment>
<evidence type="ECO:0000256" key="4">
    <source>
        <dbReference type="ARBA" id="ARBA00023136"/>
    </source>
</evidence>
<dbReference type="EMBL" id="AM902716">
    <property type="protein sequence ID" value="CAP45192.1"/>
    <property type="molecule type" value="Genomic_DNA"/>
</dbReference>
<feature type="transmembrane region" description="Helical" evidence="5">
    <location>
        <begin position="7"/>
        <end position="26"/>
    </location>
</feature>
<feature type="transmembrane region" description="Helical" evidence="5">
    <location>
        <begin position="38"/>
        <end position="54"/>
    </location>
</feature>
<evidence type="ECO:0000259" key="6">
    <source>
        <dbReference type="Pfam" id="PF00892"/>
    </source>
</evidence>
<accession>A9IHD1</accession>
<feature type="transmembrane region" description="Helical" evidence="5">
    <location>
        <begin position="180"/>
        <end position="201"/>
    </location>
</feature>
<evidence type="ECO:0000256" key="1">
    <source>
        <dbReference type="ARBA" id="ARBA00004141"/>
    </source>
</evidence>
<evidence type="ECO:0000313" key="7">
    <source>
        <dbReference type="EMBL" id="CAP45192.1"/>
    </source>
</evidence>
<reference evidence="7 8" key="1">
    <citation type="journal article" date="2008" name="BMC Genomics">
        <title>The missing link: Bordetella petrii is endowed with both the metabolic versatility of environmental bacteria and virulence traits of pathogenic Bordetellae.</title>
        <authorList>
            <person name="Gross R."/>
            <person name="Guzman C.A."/>
            <person name="Sebaihia M."/>
            <person name="Martins Dos Santos V.A."/>
            <person name="Pieper D.H."/>
            <person name="Koebnik R."/>
            <person name="Lechner M."/>
            <person name="Bartels D."/>
            <person name="Buhrmester J."/>
            <person name="Choudhuri J.V."/>
            <person name="Ebensen T."/>
            <person name="Gaigalat L."/>
            <person name="Herrmann S."/>
            <person name="Khachane A.N."/>
            <person name="Larisch C."/>
            <person name="Link S."/>
            <person name="Linke B."/>
            <person name="Meyer F."/>
            <person name="Mormann S."/>
            <person name="Nakunst D."/>
            <person name="Rueckert C."/>
            <person name="Schneiker-Bekel S."/>
            <person name="Schulze K."/>
            <person name="Vorhoelter F.J."/>
            <person name="Yevsa T."/>
            <person name="Engle J.T."/>
            <person name="Goldman W.E."/>
            <person name="Puehler A."/>
            <person name="Goebel U.B."/>
            <person name="Goesmann A."/>
            <person name="Bloecker H."/>
            <person name="Kaiser O."/>
            <person name="Martinez-Arias R."/>
        </authorList>
    </citation>
    <scope>NUCLEOTIDE SEQUENCE [LARGE SCALE GENOMIC DNA]</scope>
    <source>
        <strain evidence="8">ATCC BAA-461 / DSM 12804 / CCUG 43448 / CIP 107267 / Se-1111R</strain>
    </source>
</reference>
<keyword evidence="4 5" id="KW-0472">Membrane</keyword>
<feature type="transmembrane region" description="Helical" evidence="5">
    <location>
        <begin position="119"/>
        <end position="137"/>
    </location>
</feature>
<dbReference type="KEGG" id="bpt:Bpet4840"/>
<evidence type="ECO:0000256" key="5">
    <source>
        <dbReference type="SAM" id="Phobius"/>
    </source>
</evidence>
<dbReference type="SUPFAM" id="SSF103481">
    <property type="entry name" value="Multidrug resistance efflux transporter EmrE"/>
    <property type="match status" value="2"/>
</dbReference>
<keyword evidence="8" id="KW-1185">Reference proteome</keyword>
<proteinExistence type="predicted"/>
<evidence type="ECO:0000256" key="3">
    <source>
        <dbReference type="ARBA" id="ARBA00022989"/>
    </source>
</evidence>
<evidence type="ECO:0000313" key="8">
    <source>
        <dbReference type="Proteomes" id="UP000001225"/>
    </source>
</evidence>
<feature type="transmembrane region" description="Helical" evidence="5">
    <location>
        <begin position="91"/>
        <end position="112"/>
    </location>
</feature>
<dbReference type="PANTHER" id="PTHR32322:SF9">
    <property type="entry name" value="AMINO-ACID METABOLITE EFFLUX PUMP-RELATED"/>
    <property type="match status" value="1"/>
</dbReference>
<feature type="transmembrane region" description="Helical" evidence="5">
    <location>
        <begin position="149"/>
        <end position="168"/>
    </location>
</feature>